<protein>
    <submittedName>
        <fullName evidence="1">Uncharacterized protein</fullName>
    </submittedName>
</protein>
<sequence>MDGWVDGSGWRRIHNCDNIAVRHGAVDGKRCEEDGTSLKFVERVELALVTENGRKYMERHEHRVLVFEDTFNVTRDAFDLAN</sequence>
<name>A0ABR1E0V6_NECAM</name>
<dbReference type="Proteomes" id="UP001303046">
    <property type="component" value="Unassembled WGS sequence"/>
</dbReference>
<evidence type="ECO:0000313" key="2">
    <source>
        <dbReference type="Proteomes" id="UP001303046"/>
    </source>
</evidence>
<proteinExistence type="predicted"/>
<organism evidence="1 2">
    <name type="scientific">Necator americanus</name>
    <name type="common">Human hookworm</name>
    <dbReference type="NCBI Taxonomy" id="51031"/>
    <lineage>
        <taxon>Eukaryota</taxon>
        <taxon>Metazoa</taxon>
        <taxon>Ecdysozoa</taxon>
        <taxon>Nematoda</taxon>
        <taxon>Chromadorea</taxon>
        <taxon>Rhabditida</taxon>
        <taxon>Rhabditina</taxon>
        <taxon>Rhabditomorpha</taxon>
        <taxon>Strongyloidea</taxon>
        <taxon>Ancylostomatidae</taxon>
        <taxon>Bunostominae</taxon>
        <taxon>Necator</taxon>
    </lineage>
</organism>
<reference evidence="1 2" key="1">
    <citation type="submission" date="2023-08" db="EMBL/GenBank/DDBJ databases">
        <title>A Necator americanus chromosomal reference genome.</title>
        <authorList>
            <person name="Ilik V."/>
            <person name="Petrzelkova K.J."/>
            <person name="Pardy F."/>
            <person name="Fuh T."/>
            <person name="Niatou-Singa F.S."/>
            <person name="Gouil Q."/>
            <person name="Baker L."/>
            <person name="Ritchie M.E."/>
            <person name="Jex A.R."/>
            <person name="Gazzola D."/>
            <person name="Li H."/>
            <person name="Toshio Fujiwara R."/>
            <person name="Zhan B."/>
            <person name="Aroian R.V."/>
            <person name="Pafco B."/>
            <person name="Schwarz E.M."/>
        </authorList>
    </citation>
    <scope>NUCLEOTIDE SEQUENCE [LARGE SCALE GENOMIC DNA]</scope>
    <source>
        <strain evidence="1 2">Aroian</strain>
        <tissue evidence="1">Whole animal</tissue>
    </source>
</reference>
<keyword evidence="2" id="KW-1185">Reference proteome</keyword>
<evidence type="ECO:0000313" key="1">
    <source>
        <dbReference type="EMBL" id="KAK6756264.1"/>
    </source>
</evidence>
<accession>A0ABR1E0V6</accession>
<dbReference type="EMBL" id="JAVFWL010000005">
    <property type="protein sequence ID" value="KAK6756264.1"/>
    <property type="molecule type" value="Genomic_DNA"/>
</dbReference>
<comment type="caution">
    <text evidence="1">The sequence shown here is derived from an EMBL/GenBank/DDBJ whole genome shotgun (WGS) entry which is preliminary data.</text>
</comment>
<gene>
    <name evidence="1" type="primary">Necator_chrV.g19372</name>
    <name evidence="1" type="ORF">RB195_014580</name>
</gene>